<dbReference type="PATRIC" id="fig|1036673.3.peg.867"/>
<protein>
    <submittedName>
        <fullName evidence="1">Uncharacterized protein</fullName>
    </submittedName>
</protein>
<sequence length="46" mass="5210">MTIRANVISMLSMAYFNCLKLKFIIDLSFVRENLKSIVAQEGAVQC</sequence>
<dbReference type="EMBL" id="CP002869">
    <property type="protein sequence ID" value="AEI39555.1"/>
    <property type="molecule type" value="Genomic_DNA"/>
</dbReference>
<evidence type="ECO:0000313" key="2">
    <source>
        <dbReference type="Proteomes" id="UP000006620"/>
    </source>
</evidence>
<dbReference type="KEGG" id="pms:KNP414_00965"/>
<organism evidence="1 2">
    <name type="scientific">Paenibacillus mucilaginosus (strain KNP414)</name>
    <dbReference type="NCBI Taxonomy" id="1036673"/>
    <lineage>
        <taxon>Bacteria</taxon>
        <taxon>Bacillati</taxon>
        <taxon>Bacillota</taxon>
        <taxon>Bacilli</taxon>
        <taxon>Bacillales</taxon>
        <taxon>Paenibacillaceae</taxon>
        <taxon>Paenibacillus</taxon>
    </lineage>
</organism>
<gene>
    <name evidence="1" type="ordered locus">KNP414_00965</name>
</gene>
<dbReference type="HOGENOM" id="CLU_3186653_0_0_9"/>
<evidence type="ECO:0000313" key="1">
    <source>
        <dbReference type="EMBL" id="AEI39555.1"/>
    </source>
</evidence>
<name>F8FAA2_PAEMK</name>
<accession>F8FAA2</accession>
<reference evidence="2" key="1">
    <citation type="submission" date="2011-06" db="EMBL/GenBank/DDBJ databases">
        <title>Complete genome sequence of Paenibacillus mucilaginosus KNP414.</title>
        <authorList>
            <person name="Wang J."/>
            <person name="Hu S."/>
            <person name="Hu X."/>
            <person name="Zhang B."/>
            <person name="Dong D."/>
            <person name="Zhang S."/>
            <person name="Zhao K."/>
            <person name="Wu D."/>
        </authorList>
    </citation>
    <scope>NUCLEOTIDE SEQUENCE [LARGE SCALE GENOMIC DNA]</scope>
    <source>
        <strain evidence="2">KNP414</strain>
    </source>
</reference>
<proteinExistence type="predicted"/>
<dbReference type="AlphaFoldDB" id="F8FAA2"/>
<reference evidence="1 2" key="2">
    <citation type="journal article" date="2013" name="Genome Announc.">
        <title>Genome Sequence of Growth-Improving Paenibacillus mucilaginosus Strain KNP414.</title>
        <authorList>
            <person name="Lu J.J."/>
            <person name="Wang J.F."/>
            <person name="Hu X.F."/>
        </authorList>
    </citation>
    <scope>NUCLEOTIDE SEQUENCE [LARGE SCALE GENOMIC DNA]</scope>
    <source>
        <strain evidence="1 2">KNP414</strain>
    </source>
</reference>
<dbReference type="Proteomes" id="UP000006620">
    <property type="component" value="Chromosome"/>
</dbReference>